<dbReference type="Proteomes" id="UP001497623">
    <property type="component" value="Unassembled WGS sequence"/>
</dbReference>
<accession>A0AAV2SYI1</accession>
<feature type="chain" id="PRO_5043562106" evidence="1">
    <location>
        <begin position="21"/>
        <end position="212"/>
    </location>
</feature>
<keyword evidence="3" id="KW-1185">Reference proteome</keyword>
<gene>
    <name evidence="2" type="ORF">MNOR_LOCUS41969</name>
</gene>
<evidence type="ECO:0000313" key="2">
    <source>
        <dbReference type="EMBL" id="CAL4254475.1"/>
    </source>
</evidence>
<protein>
    <submittedName>
        <fullName evidence="2">Uncharacterized protein</fullName>
    </submittedName>
</protein>
<comment type="caution">
    <text evidence="2">The sequence shown here is derived from an EMBL/GenBank/DDBJ whole genome shotgun (WGS) entry which is preliminary data.</text>
</comment>
<feature type="signal peptide" evidence="1">
    <location>
        <begin position="1"/>
        <end position="20"/>
    </location>
</feature>
<evidence type="ECO:0000256" key="1">
    <source>
        <dbReference type="SAM" id="SignalP"/>
    </source>
</evidence>
<sequence>RMKIIRLLGILLLLSGTSLGQESLSYNSYQNPPTGYGPPPHKPHQCHPQKCTDSIIITKSGFQSIIETHTVTYIIPVLTQTLTTTLYTTALTQTKTVCDPVDTILYNIEFETSSSSYVIDECIPTQHTRMVTNYIPRSIPVTVNHCTQSLVYHTVMSIGVKETEVPITTFTFGETTKEMTTYQPTSTMEYWPICTESMKCEHGHGYTQIPYY</sequence>
<organism evidence="2 3">
    <name type="scientific">Meganyctiphanes norvegica</name>
    <name type="common">Northern krill</name>
    <name type="synonym">Thysanopoda norvegica</name>
    <dbReference type="NCBI Taxonomy" id="48144"/>
    <lineage>
        <taxon>Eukaryota</taxon>
        <taxon>Metazoa</taxon>
        <taxon>Ecdysozoa</taxon>
        <taxon>Arthropoda</taxon>
        <taxon>Crustacea</taxon>
        <taxon>Multicrustacea</taxon>
        <taxon>Malacostraca</taxon>
        <taxon>Eumalacostraca</taxon>
        <taxon>Eucarida</taxon>
        <taxon>Euphausiacea</taxon>
        <taxon>Euphausiidae</taxon>
        <taxon>Meganyctiphanes</taxon>
    </lineage>
</organism>
<keyword evidence="1" id="KW-0732">Signal</keyword>
<proteinExistence type="predicted"/>
<name>A0AAV2SYI1_MEGNR</name>
<evidence type="ECO:0000313" key="3">
    <source>
        <dbReference type="Proteomes" id="UP001497623"/>
    </source>
</evidence>
<dbReference type="EMBL" id="CAXKWB010183648">
    <property type="protein sequence ID" value="CAL4254475.1"/>
    <property type="molecule type" value="Genomic_DNA"/>
</dbReference>
<reference evidence="2 3" key="1">
    <citation type="submission" date="2024-05" db="EMBL/GenBank/DDBJ databases">
        <authorList>
            <person name="Wallberg A."/>
        </authorList>
    </citation>
    <scope>NUCLEOTIDE SEQUENCE [LARGE SCALE GENOMIC DNA]</scope>
</reference>
<feature type="non-terminal residue" evidence="2">
    <location>
        <position position="1"/>
    </location>
</feature>
<dbReference type="AlphaFoldDB" id="A0AAV2SYI1"/>